<name>A0A2T4U6Y4_9BACI</name>
<sequence>MVLKFRDPGLTGGGTMNSLIVLVLLMAAATALFYQIFTGIVKRRRLKDRISRFVSTRGSGEAKTKEREKFSFIEKAGKGLKFIPSRKKTEVLLQQAGTSLTGPEFLAVRVGGSIMTAVVFWMFSDSWLALAAAVPIGFFIPVLYMKRKRTKRLQLLTYQLVETLGTMANSLRAGFSFMQAMQMVAKEMPDPLGPEFGRVVREISLGRPTAEALQRMSERLPNKELEVIVQGIIAQRESGGNLAELLLAMEETISGRIRVLDELKTLVTQGKMSSWIITLLPVGVGVFMYMFNYEYMSIMVEHPLGLTLLFFTALSILLGWLMIQKVIRIEV</sequence>
<keyword evidence="9" id="KW-1185">Reference proteome</keyword>
<feature type="transmembrane region" description="Helical" evidence="6">
    <location>
        <begin position="106"/>
        <end position="123"/>
    </location>
</feature>
<evidence type="ECO:0000256" key="2">
    <source>
        <dbReference type="ARBA" id="ARBA00022475"/>
    </source>
</evidence>
<evidence type="ECO:0000256" key="4">
    <source>
        <dbReference type="ARBA" id="ARBA00022989"/>
    </source>
</evidence>
<keyword evidence="5 6" id="KW-0472">Membrane</keyword>
<reference evidence="8 9" key="1">
    <citation type="submission" date="2018-03" db="EMBL/GenBank/DDBJ databases">
        <title>Alkalicoccus saliphilus sp. nov., isolated from a mineral pool.</title>
        <authorList>
            <person name="Zhao B."/>
        </authorList>
    </citation>
    <scope>NUCLEOTIDE SEQUENCE [LARGE SCALE GENOMIC DNA]</scope>
    <source>
        <strain evidence="8 9">6AG</strain>
    </source>
</reference>
<accession>A0A2T4U6Y4</accession>
<comment type="caution">
    <text evidence="8">The sequence shown here is derived from an EMBL/GenBank/DDBJ whole genome shotgun (WGS) entry which is preliminary data.</text>
</comment>
<keyword evidence="3 6" id="KW-0812">Transmembrane</keyword>
<dbReference type="Proteomes" id="UP000240509">
    <property type="component" value="Unassembled WGS sequence"/>
</dbReference>
<comment type="subcellular location">
    <subcellularLocation>
        <location evidence="1">Cell membrane</location>
        <topology evidence="1">Multi-pass membrane protein</topology>
    </subcellularLocation>
</comment>
<evidence type="ECO:0000313" key="8">
    <source>
        <dbReference type="EMBL" id="PTL39158.1"/>
    </source>
</evidence>
<dbReference type="EMBL" id="PZJJ01000009">
    <property type="protein sequence ID" value="PTL39158.1"/>
    <property type="molecule type" value="Genomic_DNA"/>
</dbReference>
<organism evidence="8 9">
    <name type="scientific">Alkalicoccus saliphilus</name>
    <dbReference type="NCBI Taxonomy" id="200989"/>
    <lineage>
        <taxon>Bacteria</taxon>
        <taxon>Bacillati</taxon>
        <taxon>Bacillota</taxon>
        <taxon>Bacilli</taxon>
        <taxon>Bacillales</taxon>
        <taxon>Bacillaceae</taxon>
        <taxon>Alkalicoccus</taxon>
    </lineage>
</organism>
<feature type="transmembrane region" description="Helical" evidence="6">
    <location>
        <begin position="303"/>
        <end position="323"/>
    </location>
</feature>
<evidence type="ECO:0000259" key="7">
    <source>
        <dbReference type="Pfam" id="PF00482"/>
    </source>
</evidence>
<dbReference type="PANTHER" id="PTHR35007">
    <property type="entry name" value="INTEGRAL MEMBRANE PROTEIN-RELATED"/>
    <property type="match status" value="1"/>
</dbReference>
<protein>
    <submittedName>
        <fullName evidence="8">Secretion system protein</fullName>
    </submittedName>
</protein>
<dbReference type="InterPro" id="IPR018076">
    <property type="entry name" value="T2SS_GspF_dom"/>
</dbReference>
<proteinExistence type="predicted"/>
<dbReference type="PANTHER" id="PTHR35007:SF1">
    <property type="entry name" value="PILUS ASSEMBLY PROTEIN"/>
    <property type="match status" value="1"/>
</dbReference>
<keyword evidence="2" id="KW-1003">Cell membrane</keyword>
<evidence type="ECO:0000256" key="1">
    <source>
        <dbReference type="ARBA" id="ARBA00004651"/>
    </source>
</evidence>
<dbReference type="Pfam" id="PF00482">
    <property type="entry name" value="T2SSF"/>
    <property type="match status" value="1"/>
</dbReference>
<feature type="transmembrane region" description="Helical" evidence="6">
    <location>
        <begin position="20"/>
        <end position="41"/>
    </location>
</feature>
<feature type="domain" description="Type II secretion system protein GspF" evidence="7">
    <location>
        <begin position="165"/>
        <end position="289"/>
    </location>
</feature>
<dbReference type="AlphaFoldDB" id="A0A2T4U6Y4"/>
<feature type="transmembrane region" description="Helical" evidence="6">
    <location>
        <begin position="129"/>
        <end position="145"/>
    </location>
</feature>
<feature type="transmembrane region" description="Helical" evidence="6">
    <location>
        <begin position="272"/>
        <end position="291"/>
    </location>
</feature>
<dbReference type="Gene3D" id="1.20.81.30">
    <property type="entry name" value="Type II secretion system (T2SS), domain F"/>
    <property type="match status" value="1"/>
</dbReference>
<gene>
    <name evidence="8" type="ORF">C6Y45_07120</name>
</gene>
<evidence type="ECO:0000256" key="6">
    <source>
        <dbReference type="SAM" id="Phobius"/>
    </source>
</evidence>
<dbReference type="GO" id="GO:0005886">
    <property type="term" value="C:plasma membrane"/>
    <property type="evidence" value="ECO:0007669"/>
    <property type="project" value="UniProtKB-SubCell"/>
</dbReference>
<keyword evidence="4 6" id="KW-1133">Transmembrane helix</keyword>
<dbReference type="InterPro" id="IPR042094">
    <property type="entry name" value="T2SS_GspF_sf"/>
</dbReference>
<evidence type="ECO:0000256" key="5">
    <source>
        <dbReference type="ARBA" id="ARBA00023136"/>
    </source>
</evidence>
<evidence type="ECO:0000256" key="3">
    <source>
        <dbReference type="ARBA" id="ARBA00022692"/>
    </source>
</evidence>
<evidence type="ECO:0000313" key="9">
    <source>
        <dbReference type="Proteomes" id="UP000240509"/>
    </source>
</evidence>